<evidence type="ECO:0000313" key="1">
    <source>
        <dbReference type="EMBL" id="KAL0911469.1"/>
    </source>
</evidence>
<sequence>MELEKVCGERHATGEWAKSGNSQASFGTQQIYLEDEEPLGFIDAGVDASQVSNSVDVKFIEDFIGTTKRPSSSSARDRTLREYIVMMANSITQVANAIQSISRVSQERKMFTELLTKLSSIPSFSEEEIDTIYDNLSKNPTMIQSFFSKPMESKARWMCKEL</sequence>
<dbReference type="Proteomes" id="UP001552299">
    <property type="component" value="Unassembled WGS sequence"/>
</dbReference>
<name>A0ABD0UFM4_DENTH</name>
<comment type="caution">
    <text evidence="1">The sequence shown here is derived from an EMBL/GenBank/DDBJ whole genome shotgun (WGS) entry which is preliminary data.</text>
</comment>
<gene>
    <name evidence="1" type="ORF">M5K25_019613</name>
</gene>
<proteinExistence type="predicted"/>
<evidence type="ECO:0000313" key="2">
    <source>
        <dbReference type="Proteomes" id="UP001552299"/>
    </source>
</evidence>
<accession>A0ABD0UFM4</accession>
<protein>
    <submittedName>
        <fullName evidence="1">Uncharacterized protein</fullName>
    </submittedName>
</protein>
<keyword evidence="2" id="KW-1185">Reference proteome</keyword>
<reference evidence="1 2" key="1">
    <citation type="journal article" date="2024" name="Plant Biotechnol. J.">
        <title>Dendrobium thyrsiflorum genome and its molecular insights into genes involved in important horticultural traits.</title>
        <authorList>
            <person name="Chen B."/>
            <person name="Wang J.Y."/>
            <person name="Zheng P.J."/>
            <person name="Li K.L."/>
            <person name="Liang Y.M."/>
            <person name="Chen X.F."/>
            <person name="Zhang C."/>
            <person name="Zhao X."/>
            <person name="He X."/>
            <person name="Zhang G.Q."/>
            <person name="Liu Z.J."/>
            <person name="Xu Q."/>
        </authorList>
    </citation>
    <scope>NUCLEOTIDE SEQUENCE [LARGE SCALE GENOMIC DNA]</scope>
    <source>
        <strain evidence="1">GZMU011</strain>
    </source>
</reference>
<dbReference type="EMBL" id="JANQDX010000015">
    <property type="protein sequence ID" value="KAL0911469.1"/>
    <property type="molecule type" value="Genomic_DNA"/>
</dbReference>
<dbReference type="AlphaFoldDB" id="A0ABD0UFM4"/>
<organism evidence="1 2">
    <name type="scientific">Dendrobium thyrsiflorum</name>
    <name type="common">Pinecone-like raceme dendrobium</name>
    <name type="synonym">Orchid</name>
    <dbReference type="NCBI Taxonomy" id="117978"/>
    <lineage>
        <taxon>Eukaryota</taxon>
        <taxon>Viridiplantae</taxon>
        <taxon>Streptophyta</taxon>
        <taxon>Embryophyta</taxon>
        <taxon>Tracheophyta</taxon>
        <taxon>Spermatophyta</taxon>
        <taxon>Magnoliopsida</taxon>
        <taxon>Liliopsida</taxon>
        <taxon>Asparagales</taxon>
        <taxon>Orchidaceae</taxon>
        <taxon>Epidendroideae</taxon>
        <taxon>Malaxideae</taxon>
        <taxon>Dendrobiinae</taxon>
        <taxon>Dendrobium</taxon>
    </lineage>
</organism>